<keyword evidence="3" id="KW-1185">Reference proteome</keyword>
<dbReference type="Proteomes" id="UP001596473">
    <property type="component" value="Unassembled WGS sequence"/>
</dbReference>
<dbReference type="EMBL" id="JBHTBQ010000039">
    <property type="protein sequence ID" value="MFC7421648.1"/>
    <property type="molecule type" value="Genomic_DNA"/>
</dbReference>
<evidence type="ECO:0000259" key="1">
    <source>
        <dbReference type="Pfam" id="PF13460"/>
    </source>
</evidence>
<dbReference type="SUPFAM" id="SSF51735">
    <property type="entry name" value="NAD(P)-binding Rossmann-fold domains"/>
    <property type="match status" value="1"/>
</dbReference>
<dbReference type="PANTHER" id="PTHR15020">
    <property type="entry name" value="FLAVIN REDUCTASE-RELATED"/>
    <property type="match status" value="1"/>
</dbReference>
<sequence length="223" mass="23484">MLFTILKATQDMHDVLIFGASRGLGLCLAKACILRGEKVAAMVRAESDTAALSELGVSLITGDAFSVDDCIAAIQQAGASKVISVLGGKNAAGQRIDALGNLNVIEALEAAAPQIRFLLGTSLGCGDQWDSLAEGAQRMLGEAIKAKNQAEQRLEQSTLAWMIARPAGLSHQPATGQYRVLAGRDDAGNYLPRADVASAMLEIFAEDERLHKAWTILGPVDPA</sequence>
<accession>A0ABW2R200</accession>
<feature type="domain" description="NAD(P)-binding" evidence="1">
    <location>
        <begin position="19"/>
        <end position="206"/>
    </location>
</feature>
<protein>
    <submittedName>
        <fullName evidence="2">NAD(P)-dependent oxidoreductase</fullName>
    </submittedName>
</protein>
<dbReference type="RefSeq" id="WP_380189189.1">
    <property type="nucleotide sequence ID" value="NZ_JBHTBQ010000039.1"/>
</dbReference>
<evidence type="ECO:0000313" key="2">
    <source>
        <dbReference type="EMBL" id="MFC7421648.1"/>
    </source>
</evidence>
<proteinExistence type="predicted"/>
<dbReference type="InterPro" id="IPR036291">
    <property type="entry name" value="NAD(P)-bd_dom_sf"/>
</dbReference>
<evidence type="ECO:0000313" key="3">
    <source>
        <dbReference type="Proteomes" id="UP001596473"/>
    </source>
</evidence>
<dbReference type="Pfam" id="PF13460">
    <property type="entry name" value="NAD_binding_10"/>
    <property type="match status" value="1"/>
</dbReference>
<comment type="caution">
    <text evidence="2">The sequence shown here is derived from an EMBL/GenBank/DDBJ whole genome shotgun (WGS) entry which is preliminary data.</text>
</comment>
<dbReference type="PANTHER" id="PTHR15020:SF50">
    <property type="entry name" value="UPF0659 PROTEIN YMR090W"/>
    <property type="match status" value="1"/>
</dbReference>
<gene>
    <name evidence="2" type="ORF">ACFQNF_17440</name>
</gene>
<dbReference type="Gene3D" id="3.40.50.720">
    <property type="entry name" value="NAD(P)-binding Rossmann-like Domain"/>
    <property type="match status" value="1"/>
</dbReference>
<name>A0ABW2R200_9NEIS</name>
<reference evidence="3" key="1">
    <citation type="journal article" date="2019" name="Int. J. Syst. Evol. Microbiol.">
        <title>The Global Catalogue of Microorganisms (GCM) 10K type strain sequencing project: providing services to taxonomists for standard genome sequencing and annotation.</title>
        <authorList>
            <consortium name="The Broad Institute Genomics Platform"/>
            <consortium name="The Broad Institute Genome Sequencing Center for Infectious Disease"/>
            <person name="Wu L."/>
            <person name="Ma J."/>
        </authorList>
    </citation>
    <scope>NUCLEOTIDE SEQUENCE [LARGE SCALE GENOMIC DNA]</scope>
    <source>
        <strain evidence="3">CCUG 62945</strain>
    </source>
</reference>
<dbReference type="InterPro" id="IPR016040">
    <property type="entry name" value="NAD(P)-bd_dom"/>
</dbReference>
<organism evidence="2 3">
    <name type="scientific">Iodobacter arcticus</name>
    <dbReference type="NCBI Taxonomy" id="590593"/>
    <lineage>
        <taxon>Bacteria</taxon>
        <taxon>Pseudomonadati</taxon>
        <taxon>Pseudomonadota</taxon>
        <taxon>Betaproteobacteria</taxon>
        <taxon>Neisseriales</taxon>
        <taxon>Chitinibacteraceae</taxon>
        <taxon>Iodobacter</taxon>
    </lineage>
</organism>